<feature type="compositionally biased region" description="Polar residues" evidence="5">
    <location>
        <begin position="236"/>
        <end position="261"/>
    </location>
</feature>
<keyword evidence="1" id="KW-0479">Metal-binding</keyword>
<evidence type="ECO:0000256" key="1">
    <source>
        <dbReference type="ARBA" id="ARBA00022723"/>
    </source>
</evidence>
<reference evidence="6 7" key="1">
    <citation type="journal article" date="2016" name="Mol. Biol. Evol.">
        <title>Comparative Genomics of Early-Diverging Mushroom-Forming Fungi Provides Insights into the Origins of Lignocellulose Decay Capabilities.</title>
        <authorList>
            <person name="Nagy L.G."/>
            <person name="Riley R."/>
            <person name="Tritt A."/>
            <person name="Adam C."/>
            <person name="Daum C."/>
            <person name="Floudas D."/>
            <person name="Sun H."/>
            <person name="Yadav J.S."/>
            <person name="Pangilinan J."/>
            <person name="Larsson K.H."/>
            <person name="Matsuura K."/>
            <person name="Barry K."/>
            <person name="Labutti K."/>
            <person name="Kuo R."/>
            <person name="Ohm R.A."/>
            <person name="Bhattacharya S.S."/>
            <person name="Shirouzu T."/>
            <person name="Yoshinaga Y."/>
            <person name="Martin F.M."/>
            <person name="Grigoriev I.V."/>
            <person name="Hibbett D.S."/>
        </authorList>
    </citation>
    <scope>NUCLEOTIDE SEQUENCE [LARGE SCALE GENOMIC DNA]</scope>
    <source>
        <strain evidence="6 7">TUFC12733</strain>
    </source>
</reference>
<dbReference type="PANTHER" id="PTHR23057">
    <property type="entry name" value="JUXTAPOSED WITH ANOTHER ZINC FINGER PROTEIN 1"/>
    <property type="match status" value="1"/>
</dbReference>
<feature type="region of interest" description="Disordered" evidence="5">
    <location>
        <begin position="358"/>
        <end position="399"/>
    </location>
</feature>
<dbReference type="InterPro" id="IPR051580">
    <property type="entry name" value="ZnF-Chromatin_assoc"/>
</dbReference>
<feature type="region of interest" description="Disordered" evidence="5">
    <location>
        <begin position="144"/>
        <end position="264"/>
    </location>
</feature>
<dbReference type="GO" id="GO:0005634">
    <property type="term" value="C:nucleus"/>
    <property type="evidence" value="ECO:0007669"/>
    <property type="project" value="TreeGrafter"/>
</dbReference>
<dbReference type="EMBL" id="KV417280">
    <property type="protein sequence ID" value="KZO97365.1"/>
    <property type="molecule type" value="Genomic_DNA"/>
</dbReference>
<evidence type="ECO:0000256" key="2">
    <source>
        <dbReference type="ARBA" id="ARBA00022737"/>
    </source>
</evidence>
<evidence type="ECO:0000256" key="3">
    <source>
        <dbReference type="ARBA" id="ARBA00022771"/>
    </source>
</evidence>
<evidence type="ECO:0000313" key="7">
    <source>
        <dbReference type="Proteomes" id="UP000076738"/>
    </source>
</evidence>
<gene>
    <name evidence="6" type="ORF">CALVIDRAFT_563149</name>
</gene>
<keyword evidence="3" id="KW-0863">Zinc-finger</keyword>
<dbReference type="Gene3D" id="3.30.160.60">
    <property type="entry name" value="Classic Zinc Finger"/>
    <property type="match status" value="1"/>
</dbReference>
<evidence type="ECO:0000313" key="6">
    <source>
        <dbReference type="EMBL" id="KZO97365.1"/>
    </source>
</evidence>
<feature type="compositionally biased region" description="Low complexity" evidence="5">
    <location>
        <begin position="222"/>
        <end position="235"/>
    </location>
</feature>
<feature type="compositionally biased region" description="Low complexity" evidence="5">
    <location>
        <begin position="376"/>
        <end position="399"/>
    </location>
</feature>
<dbReference type="AlphaFoldDB" id="A0A167N5G6"/>
<dbReference type="OrthoDB" id="1662883at2759"/>
<keyword evidence="4" id="KW-0862">Zinc</keyword>
<accession>A0A167N5G6</accession>
<name>A0A167N5G6_CALVF</name>
<feature type="compositionally biased region" description="Polar residues" evidence="5">
    <location>
        <begin position="183"/>
        <end position="204"/>
    </location>
</feature>
<proteinExistence type="predicted"/>
<keyword evidence="7" id="KW-1185">Reference proteome</keyword>
<protein>
    <recommendedName>
        <fullName evidence="8">C2H2-type domain-containing protein</fullName>
    </recommendedName>
</protein>
<dbReference type="GO" id="GO:0008270">
    <property type="term" value="F:zinc ion binding"/>
    <property type="evidence" value="ECO:0007669"/>
    <property type="project" value="UniProtKB-KW"/>
</dbReference>
<feature type="compositionally biased region" description="Polar residues" evidence="5">
    <location>
        <begin position="153"/>
        <end position="174"/>
    </location>
</feature>
<dbReference type="SUPFAM" id="SSF57667">
    <property type="entry name" value="beta-beta-alpha zinc fingers"/>
    <property type="match status" value="1"/>
</dbReference>
<dbReference type="STRING" id="1330018.A0A167N5G6"/>
<dbReference type="PANTHER" id="PTHR23057:SF0">
    <property type="entry name" value="JUXTAPOSED WITH ANOTHER ZINC FINGER PROTEIN 1"/>
    <property type="match status" value="1"/>
</dbReference>
<evidence type="ECO:0008006" key="8">
    <source>
        <dbReference type="Google" id="ProtNLM"/>
    </source>
</evidence>
<dbReference type="InterPro" id="IPR036236">
    <property type="entry name" value="Znf_C2H2_sf"/>
</dbReference>
<keyword evidence="2" id="KW-0677">Repeat</keyword>
<evidence type="ECO:0000256" key="4">
    <source>
        <dbReference type="ARBA" id="ARBA00022833"/>
    </source>
</evidence>
<dbReference type="Proteomes" id="UP000076738">
    <property type="component" value="Unassembled WGS sequence"/>
</dbReference>
<evidence type="ECO:0000256" key="5">
    <source>
        <dbReference type="SAM" id="MobiDB-lite"/>
    </source>
</evidence>
<organism evidence="6 7">
    <name type="scientific">Calocera viscosa (strain TUFC12733)</name>
    <dbReference type="NCBI Taxonomy" id="1330018"/>
    <lineage>
        <taxon>Eukaryota</taxon>
        <taxon>Fungi</taxon>
        <taxon>Dikarya</taxon>
        <taxon>Basidiomycota</taxon>
        <taxon>Agaricomycotina</taxon>
        <taxon>Dacrymycetes</taxon>
        <taxon>Dacrymycetales</taxon>
        <taxon>Dacrymycetaceae</taxon>
        <taxon>Calocera</taxon>
    </lineage>
</organism>
<sequence length="425" mass="46079">MSSAVPISVRHNANDAFVMDTHPHHGSDLRQSYKNTPTSLSHWLNVSGSGGSSFDWNMLNNISKLGTSAESDRARSFKAFLAAENNPLARDDFCRDFTCCGLVLQDLHSLLQHYEDVHVVVMESPEVGPQNPKGMAAAAFDPSEMELEPGPSNKLQGGNMMSPNLQSAFDTSVLRTGPRGSFPSIQTSSRTNSPTRSGASTPMSQRFPYGLDSPNSPASSITPALLSAPSTPLSSRPGSPNSGNYSDSTTTISRPASSLTRNKPFKCPTPGCNKQYLQANGLKYHRLHGQCNFASKDPSLEGLTEQEAEEKLRPYACAVGGNCERRYKNMNGLRYHYQHSGAHGAIGLALLASGQHHALPGKSGLSHQKKKQDMEPGQPQQQHQLAQQGQWQAQLTPAQQQQLMWEQNPYAGYAVPSMSDIGMDA</sequence>